<feature type="transmembrane region" description="Helical" evidence="6">
    <location>
        <begin position="132"/>
        <end position="154"/>
    </location>
</feature>
<protein>
    <recommendedName>
        <fullName evidence="8">Branched-chain amino acid ABC transporter permease</fullName>
    </recommendedName>
</protein>
<dbReference type="PANTHER" id="PTHR30482:SF10">
    <property type="entry name" value="HIGH-AFFINITY BRANCHED-CHAIN AMINO ACID TRANSPORT PROTEIN BRAE"/>
    <property type="match status" value="1"/>
</dbReference>
<keyword evidence="3 6" id="KW-0812">Transmembrane</keyword>
<feature type="transmembrane region" description="Helical" evidence="6">
    <location>
        <begin position="67"/>
        <end position="88"/>
    </location>
</feature>
<evidence type="ECO:0008006" key="8">
    <source>
        <dbReference type="Google" id="ProtNLM"/>
    </source>
</evidence>
<feature type="transmembrane region" description="Helical" evidence="6">
    <location>
        <begin position="93"/>
        <end position="112"/>
    </location>
</feature>
<keyword evidence="5 6" id="KW-0472">Membrane</keyword>
<dbReference type="EMBL" id="CP114014">
    <property type="protein sequence ID" value="XAY06329.1"/>
    <property type="molecule type" value="Genomic_DNA"/>
</dbReference>
<name>A0AAU7AXY4_9ACTN</name>
<evidence type="ECO:0000313" key="7">
    <source>
        <dbReference type="EMBL" id="XAY06329.1"/>
    </source>
</evidence>
<feature type="transmembrane region" description="Helical" evidence="6">
    <location>
        <begin position="300"/>
        <end position="317"/>
    </location>
</feature>
<gene>
    <name evidence="7" type="ORF">DSM112329_03198</name>
</gene>
<reference evidence="7" key="1">
    <citation type="submission" date="2022-12" db="EMBL/GenBank/DDBJ databases">
        <title>Paraconexibacter alkalitolerans sp. nov. and Baekduia alba sp. nov., isolated from soil and emended description of the genera Paraconexibacter (Chun et al., 2020) and Baekduia (An et al., 2020).</title>
        <authorList>
            <person name="Vieira S."/>
            <person name="Huber K.J."/>
            <person name="Geppert A."/>
            <person name="Wolf J."/>
            <person name="Neumann-Schaal M."/>
            <person name="Muesken M."/>
            <person name="Overmann J."/>
        </authorList>
    </citation>
    <scope>NUCLEOTIDE SEQUENCE</scope>
    <source>
        <strain evidence="7">AEG42_29</strain>
    </source>
</reference>
<dbReference type="GO" id="GO:0015658">
    <property type="term" value="F:branched-chain amino acid transmembrane transporter activity"/>
    <property type="evidence" value="ECO:0007669"/>
    <property type="project" value="InterPro"/>
</dbReference>
<dbReference type="PANTHER" id="PTHR30482">
    <property type="entry name" value="HIGH-AFFINITY BRANCHED-CHAIN AMINO ACID TRANSPORT SYSTEM PERMEASE"/>
    <property type="match status" value="1"/>
</dbReference>
<evidence type="ECO:0000256" key="4">
    <source>
        <dbReference type="ARBA" id="ARBA00022989"/>
    </source>
</evidence>
<comment type="subcellular location">
    <subcellularLocation>
        <location evidence="1">Cell membrane</location>
        <topology evidence="1">Multi-pass membrane protein</topology>
    </subcellularLocation>
</comment>
<evidence type="ECO:0000256" key="1">
    <source>
        <dbReference type="ARBA" id="ARBA00004651"/>
    </source>
</evidence>
<feature type="transmembrane region" description="Helical" evidence="6">
    <location>
        <begin position="36"/>
        <end position="55"/>
    </location>
</feature>
<organism evidence="7">
    <name type="scientific">Paraconexibacter sp. AEG42_29</name>
    <dbReference type="NCBI Taxonomy" id="2997339"/>
    <lineage>
        <taxon>Bacteria</taxon>
        <taxon>Bacillati</taxon>
        <taxon>Actinomycetota</taxon>
        <taxon>Thermoleophilia</taxon>
        <taxon>Solirubrobacterales</taxon>
        <taxon>Paraconexibacteraceae</taxon>
        <taxon>Paraconexibacter</taxon>
    </lineage>
</organism>
<accession>A0AAU7AXY4</accession>
<evidence type="ECO:0000256" key="3">
    <source>
        <dbReference type="ARBA" id="ARBA00022692"/>
    </source>
</evidence>
<evidence type="ECO:0000256" key="2">
    <source>
        <dbReference type="ARBA" id="ARBA00022475"/>
    </source>
</evidence>
<dbReference type="RefSeq" id="WP_354697563.1">
    <property type="nucleotide sequence ID" value="NZ_CP114014.1"/>
</dbReference>
<feature type="transmembrane region" description="Helical" evidence="6">
    <location>
        <begin position="161"/>
        <end position="179"/>
    </location>
</feature>
<dbReference type="Pfam" id="PF02653">
    <property type="entry name" value="BPD_transp_2"/>
    <property type="match status" value="1"/>
</dbReference>
<evidence type="ECO:0000256" key="6">
    <source>
        <dbReference type="SAM" id="Phobius"/>
    </source>
</evidence>
<sequence length="405" mass="42888">MGTPDLTKGATAPVPAAGGSKKFALRGSGGGLSKNANRGAVVLALLFAVLLPFLFDPTSGFINDCVLALAYVVMALGLNVVVGFAGLLDLGYVAFYAVGAYSVGWFASTFYSDASVHVGVNDFLDKLPGVHLNFFLVILLAMILCAIAGVFIGLPTLRLRGDYIAIVTLAFGEIIYRFAVNGDEITPFGDAYPLTNGQQGIGPLDKPQLPFMSEPLTPLELRPWYWVALGMVAIAVLAVVMVRDSRLGRAWIALREDEVAAASMGVPLVKTKLLAYAMGAALGGMAGAFLGFFATTVNANSFKFSFSIFVLSMVILGGLGSIWGVVLGAVALSFINYWLIPDVLNTVPGKIGLDFQLDQLSFGIFGFLLVIGMVLKPEGLLPERRRKIELTEGVGTDQSLEGSRA</sequence>
<keyword evidence="4 6" id="KW-1133">Transmembrane helix</keyword>
<keyword evidence="2" id="KW-1003">Cell membrane</keyword>
<dbReference type="AlphaFoldDB" id="A0AAU7AXY4"/>
<dbReference type="CDD" id="cd06581">
    <property type="entry name" value="TM_PBP1_LivM_like"/>
    <property type="match status" value="1"/>
</dbReference>
<dbReference type="KEGG" id="parq:DSM112329_03198"/>
<dbReference type="InterPro" id="IPR001851">
    <property type="entry name" value="ABC_transp_permease"/>
</dbReference>
<feature type="transmembrane region" description="Helical" evidence="6">
    <location>
        <begin position="273"/>
        <end position="294"/>
    </location>
</feature>
<dbReference type="GO" id="GO:0005886">
    <property type="term" value="C:plasma membrane"/>
    <property type="evidence" value="ECO:0007669"/>
    <property type="project" value="UniProtKB-SubCell"/>
</dbReference>
<evidence type="ECO:0000256" key="5">
    <source>
        <dbReference type="ARBA" id="ARBA00023136"/>
    </source>
</evidence>
<proteinExistence type="predicted"/>
<dbReference type="InterPro" id="IPR043428">
    <property type="entry name" value="LivM-like"/>
</dbReference>
<feature type="transmembrane region" description="Helical" evidence="6">
    <location>
        <begin position="224"/>
        <end position="242"/>
    </location>
</feature>